<dbReference type="InterPro" id="IPR000866">
    <property type="entry name" value="AhpC/TSA"/>
</dbReference>
<evidence type="ECO:0000313" key="8">
    <source>
        <dbReference type="EMBL" id="GCD98953.1"/>
    </source>
</evidence>
<dbReference type="EMBL" id="BIFH01000030">
    <property type="protein sequence ID" value="GCD98953.1"/>
    <property type="molecule type" value="Genomic_DNA"/>
</dbReference>
<keyword evidence="5" id="KW-0676">Redox-active center</keyword>
<comment type="caution">
    <text evidence="8">The sequence shown here is derived from an EMBL/GenBank/DDBJ whole genome shotgun (WGS) entry which is preliminary data.</text>
</comment>
<dbReference type="CDD" id="cd02966">
    <property type="entry name" value="TlpA_like_family"/>
    <property type="match status" value="1"/>
</dbReference>
<keyword evidence="4" id="KW-1015">Disulfide bond</keyword>
<dbReference type="Gene3D" id="3.40.30.10">
    <property type="entry name" value="Glutaredoxin"/>
    <property type="match status" value="1"/>
</dbReference>
<dbReference type="GO" id="GO:0016209">
    <property type="term" value="F:antioxidant activity"/>
    <property type="evidence" value="ECO:0007669"/>
    <property type="project" value="InterPro"/>
</dbReference>
<dbReference type="PANTHER" id="PTHR42852:SF6">
    <property type="entry name" value="THIOL:DISULFIDE INTERCHANGE PROTEIN DSBE"/>
    <property type="match status" value="1"/>
</dbReference>
<accession>A0A401YWF4</accession>
<gene>
    <name evidence="8" type="ORF">EHYA_06665</name>
</gene>
<evidence type="ECO:0000256" key="4">
    <source>
        <dbReference type="ARBA" id="ARBA00023157"/>
    </source>
</evidence>
<evidence type="ECO:0000256" key="6">
    <source>
        <dbReference type="SAM" id="SignalP"/>
    </source>
</evidence>
<evidence type="ECO:0000256" key="1">
    <source>
        <dbReference type="ARBA" id="ARBA00004196"/>
    </source>
</evidence>
<evidence type="ECO:0000259" key="7">
    <source>
        <dbReference type="PROSITE" id="PS51352"/>
    </source>
</evidence>
<name>A0A401YWF4_9ACTN</name>
<dbReference type="SUPFAM" id="SSF52833">
    <property type="entry name" value="Thioredoxin-like"/>
    <property type="match status" value="1"/>
</dbReference>
<dbReference type="InterPro" id="IPR017937">
    <property type="entry name" value="Thioredoxin_CS"/>
</dbReference>
<proteinExistence type="predicted"/>
<dbReference type="InterPro" id="IPR050553">
    <property type="entry name" value="Thioredoxin_ResA/DsbE_sf"/>
</dbReference>
<evidence type="ECO:0000256" key="3">
    <source>
        <dbReference type="ARBA" id="ARBA00022968"/>
    </source>
</evidence>
<dbReference type="InterPro" id="IPR036249">
    <property type="entry name" value="Thioredoxin-like_sf"/>
</dbReference>
<dbReference type="PROSITE" id="PS51257">
    <property type="entry name" value="PROKAR_LIPOPROTEIN"/>
    <property type="match status" value="1"/>
</dbReference>
<dbReference type="AlphaFoldDB" id="A0A401YWF4"/>
<sequence length="208" mass="22171">MRACETFHMLTRRLPRRAALLTAAALLALTGCGGMSAGGKSSGGDGKGYVDNDSSGIARAKQADRKSAPKVAGKTLEGKDVSLAEFKGKVVVLNVWGSWCPPCRAEAADFQQAHTENADKGVQFLGINTRDATQDNALAFTASKGITYPSLWDPDAREILKFTGSLNPNAIPSTLIIDREGRIAARVLRAVTIDELRSMIDPVLNEKA</sequence>
<keyword evidence="2" id="KW-0201">Cytochrome c-type biogenesis</keyword>
<evidence type="ECO:0000313" key="9">
    <source>
        <dbReference type="Proteomes" id="UP000286931"/>
    </source>
</evidence>
<keyword evidence="3" id="KW-0812">Transmembrane</keyword>
<evidence type="ECO:0000256" key="5">
    <source>
        <dbReference type="ARBA" id="ARBA00023284"/>
    </source>
</evidence>
<feature type="domain" description="Thioredoxin" evidence="7">
    <location>
        <begin position="62"/>
        <end position="205"/>
    </location>
</feature>
<protein>
    <recommendedName>
        <fullName evidence="7">Thioredoxin domain-containing protein</fullName>
    </recommendedName>
</protein>
<keyword evidence="9" id="KW-1185">Reference proteome</keyword>
<dbReference type="PANTHER" id="PTHR42852">
    <property type="entry name" value="THIOL:DISULFIDE INTERCHANGE PROTEIN DSBE"/>
    <property type="match status" value="1"/>
</dbReference>
<keyword evidence="3" id="KW-0735">Signal-anchor</keyword>
<evidence type="ECO:0000256" key="2">
    <source>
        <dbReference type="ARBA" id="ARBA00022748"/>
    </source>
</evidence>
<dbReference type="PROSITE" id="PS00194">
    <property type="entry name" value="THIOREDOXIN_1"/>
    <property type="match status" value="1"/>
</dbReference>
<dbReference type="InterPro" id="IPR013766">
    <property type="entry name" value="Thioredoxin_domain"/>
</dbReference>
<dbReference type="GO" id="GO:0017004">
    <property type="term" value="P:cytochrome complex assembly"/>
    <property type="evidence" value="ECO:0007669"/>
    <property type="project" value="UniProtKB-KW"/>
</dbReference>
<keyword evidence="6" id="KW-0732">Signal</keyword>
<organism evidence="8 9">
    <name type="scientific">Embleya hyalina</name>
    <dbReference type="NCBI Taxonomy" id="516124"/>
    <lineage>
        <taxon>Bacteria</taxon>
        <taxon>Bacillati</taxon>
        <taxon>Actinomycetota</taxon>
        <taxon>Actinomycetes</taxon>
        <taxon>Kitasatosporales</taxon>
        <taxon>Streptomycetaceae</taxon>
        <taxon>Embleya</taxon>
    </lineage>
</organism>
<comment type="subcellular location">
    <subcellularLocation>
        <location evidence="1">Cell envelope</location>
    </subcellularLocation>
</comment>
<feature type="chain" id="PRO_5019079571" description="Thioredoxin domain-containing protein" evidence="6">
    <location>
        <begin position="38"/>
        <end position="208"/>
    </location>
</feature>
<dbReference type="Pfam" id="PF00578">
    <property type="entry name" value="AhpC-TSA"/>
    <property type="match status" value="1"/>
</dbReference>
<dbReference type="PROSITE" id="PS51352">
    <property type="entry name" value="THIOREDOXIN_2"/>
    <property type="match status" value="1"/>
</dbReference>
<dbReference type="GO" id="GO:0030313">
    <property type="term" value="C:cell envelope"/>
    <property type="evidence" value="ECO:0007669"/>
    <property type="project" value="UniProtKB-SubCell"/>
</dbReference>
<feature type="signal peptide" evidence="6">
    <location>
        <begin position="1"/>
        <end position="37"/>
    </location>
</feature>
<dbReference type="GO" id="GO:0016491">
    <property type="term" value="F:oxidoreductase activity"/>
    <property type="evidence" value="ECO:0007669"/>
    <property type="project" value="InterPro"/>
</dbReference>
<dbReference type="Proteomes" id="UP000286931">
    <property type="component" value="Unassembled WGS sequence"/>
</dbReference>
<reference evidence="8 9" key="1">
    <citation type="submission" date="2018-12" db="EMBL/GenBank/DDBJ databases">
        <title>Draft genome sequence of Embleya hyalina NBRC 13850T.</title>
        <authorList>
            <person name="Komaki H."/>
            <person name="Hosoyama A."/>
            <person name="Kimura A."/>
            <person name="Ichikawa N."/>
            <person name="Tamura T."/>
        </authorList>
    </citation>
    <scope>NUCLEOTIDE SEQUENCE [LARGE SCALE GENOMIC DNA]</scope>
    <source>
        <strain evidence="8 9">NBRC 13850</strain>
    </source>
</reference>